<keyword evidence="1" id="KW-1133">Transmembrane helix</keyword>
<evidence type="ECO:0000256" key="1">
    <source>
        <dbReference type="SAM" id="Phobius"/>
    </source>
</evidence>
<keyword evidence="1" id="KW-0812">Transmembrane</keyword>
<evidence type="ECO:0000313" key="5">
    <source>
        <dbReference type="Proteomes" id="UP000308018"/>
    </source>
</evidence>
<reference evidence="3 5" key="4">
    <citation type="submission" date="2019-04" db="EMBL/GenBank/DDBJ databases">
        <title>A reverse ecology approach based on a biological definition of microbial populations.</title>
        <authorList>
            <person name="Arevalo P."/>
            <person name="Vaninsberghe D."/>
            <person name="Elsherbini J."/>
            <person name="Gore J."/>
            <person name="Polz M."/>
        </authorList>
    </citation>
    <scope>NUCLEOTIDE SEQUENCE [LARGE SCALE GENOMIC DNA]</scope>
    <source>
        <strain evidence="3 5">10N.222.45.A8</strain>
    </source>
</reference>
<dbReference type="EMBL" id="MDBP01000032">
    <property type="protein sequence ID" value="PMP16724.1"/>
    <property type="molecule type" value="Genomic_DNA"/>
</dbReference>
<reference evidence="4" key="1">
    <citation type="submission" date="2016-07" db="EMBL/GenBank/DDBJ databases">
        <title>Nontailed viruses are major unrecognized killers of bacteria in the ocean.</title>
        <authorList>
            <person name="Kauffman K."/>
            <person name="Hussain F."/>
            <person name="Yang J."/>
            <person name="Arevalo P."/>
            <person name="Brown J."/>
            <person name="Cutler M."/>
            <person name="Kelly L."/>
            <person name="Polz M.F."/>
        </authorList>
    </citation>
    <scope>NUCLEOTIDE SEQUENCE [LARGE SCALE GENOMIC DNA]</scope>
    <source>
        <strain evidence="4">10N.222.48.A2</strain>
    </source>
</reference>
<evidence type="ECO:0000313" key="3">
    <source>
        <dbReference type="EMBL" id="TKG37870.1"/>
    </source>
</evidence>
<evidence type="ECO:0000313" key="2">
    <source>
        <dbReference type="EMBL" id="PMP16724.1"/>
    </source>
</evidence>
<accession>A0A2N7NLU4</accession>
<name>A0A2N7NLU4_9VIBR</name>
<dbReference type="Proteomes" id="UP000235579">
    <property type="component" value="Unassembled WGS sequence"/>
</dbReference>
<protein>
    <submittedName>
        <fullName evidence="2">Uncharacterized protein</fullName>
    </submittedName>
</protein>
<feature type="transmembrane region" description="Helical" evidence="1">
    <location>
        <begin position="6"/>
        <end position="25"/>
    </location>
</feature>
<reference evidence="2" key="2">
    <citation type="submission" date="2016-07" db="EMBL/GenBank/DDBJ databases">
        <authorList>
            <person name="Wan K."/>
            <person name="Booth B."/>
            <person name="Spirohn K."/>
            <person name="Hao T."/>
            <person name="Hu Y."/>
            <person name="Calderwood M."/>
            <person name="Hill D."/>
            <person name="Mohr S."/>
            <person name="Vidal M."/>
            <person name="Celniker S."/>
            <person name="Perrimon N."/>
        </authorList>
    </citation>
    <scope>NUCLEOTIDE SEQUENCE</scope>
    <source>
        <strain evidence="2">10N.222.48.A2</strain>
    </source>
</reference>
<gene>
    <name evidence="2" type="ORF">BCS92_08770</name>
    <name evidence="3" type="ORF">FC057_01110</name>
</gene>
<dbReference type="RefSeq" id="WP_102257634.1">
    <property type="nucleotide sequence ID" value="NZ_MDBP01000032.1"/>
</dbReference>
<evidence type="ECO:0000313" key="4">
    <source>
        <dbReference type="Proteomes" id="UP000235579"/>
    </source>
</evidence>
<reference evidence="2" key="3">
    <citation type="journal article" date="2018" name="Nature">
        <title>A major lineage of non-tailed dsDNA viruses as unrecognized killers of marine bacteria.</title>
        <authorList>
            <person name="Kauffman K.M."/>
            <person name="Hussain F.A."/>
            <person name="Yang J."/>
            <person name="Arevalo P."/>
            <person name="Brown J.M."/>
            <person name="Chang W.K."/>
            <person name="VanInsberghe D."/>
            <person name="Elsherbini J."/>
            <person name="Sharma R.S."/>
            <person name="Cutler M.B."/>
            <person name="Kelly L."/>
            <person name="Polz M.F."/>
        </authorList>
    </citation>
    <scope>NUCLEOTIDE SEQUENCE</scope>
    <source>
        <strain evidence="2">10N.222.48.A2</strain>
    </source>
</reference>
<organism evidence="2 4">
    <name type="scientific">Vibrio tasmaniensis</name>
    <dbReference type="NCBI Taxonomy" id="212663"/>
    <lineage>
        <taxon>Bacteria</taxon>
        <taxon>Pseudomonadati</taxon>
        <taxon>Pseudomonadota</taxon>
        <taxon>Gammaproteobacteria</taxon>
        <taxon>Vibrionales</taxon>
        <taxon>Vibrionaceae</taxon>
        <taxon>Vibrio</taxon>
    </lineage>
</organism>
<sequence>MPNYINYVATFLSIVGGVIAIWQAYKATTEASKAKTYRDEIINVRKAVDFSGIEAVLSRTINLISKYGPSASMSSLSGVSPDKDAEEVQHFITTLRKNKILFDGYYSEIDKFCNELSDLLEKLVACNPSDSKSMKSHGTVIYHRLTDFSSILKGNLDLLKEKQVV</sequence>
<dbReference type="EMBL" id="SYVV01000001">
    <property type="protein sequence ID" value="TKG37870.1"/>
    <property type="molecule type" value="Genomic_DNA"/>
</dbReference>
<comment type="caution">
    <text evidence="2">The sequence shown here is derived from an EMBL/GenBank/DDBJ whole genome shotgun (WGS) entry which is preliminary data.</text>
</comment>
<proteinExistence type="predicted"/>
<dbReference type="Proteomes" id="UP000308018">
    <property type="component" value="Unassembled WGS sequence"/>
</dbReference>
<dbReference type="AlphaFoldDB" id="A0A2N7NLU4"/>
<keyword evidence="1" id="KW-0472">Membrane</keyword>